<keyword evidence="2" id="KW-1185">Reference proteome</keyword>
<protein>
    <submittedName>
        <fullName evidence="1">Uncharacterized protein</fullName>
    </submittedName>
</protein>
<reference evidence="1 2" key="1">
    <citation type="journal article" date="2020" name="Phytopathology">
        <title>Genome Sequence Resources of Colletotrichum truncatum, C. plurivorum, C. musicola, and C. sojae: Four Species Pathogenic to Soybean (Glycine max).</title>
        <authorList>
            <person name="Rogerio F."/>
            <person name="Boufleur T.R."/>
            <person name="Ciampi-Guillardi M."/>
            <person name="Sukno S.A."/>
            <person name="Thon M.R."/>
            <person name="Massola Junior N.S."/>
            <person name="Baroncelli R."/>
        </authorList>
    </citation>
    <scope>NUCLEOTIDE SEQUENCE [LARGE SCALE GENOMIC DNA]</scope>
    <source>
        <strain evidence="1 2">CMES1059</strain>
    </source>
</reference>
<gene>
    <name evidence="1" type="ORF">CTRU02_205871</name>
</gene>
<sequence>MCYKKQMVFTVCWHTRTVDEDCERQKQLYQLYRKEHIHGKQRQRSWLSLLCMPCFGPEPRPPTPPPLRRECRLEDVLIESDSKCPRCLLLEDQEAAVDRRHRSGQGKSPPGFRSRHEVVANSTSLQVPEKTYQPYRPDADRGTNYAALRRSRPPSRDFVPYSDHQAAEESPALKSRDSTSHLRPAPLQVSNTKQNKDPSLRKKGTQKPSRSAIAGLQNAPLSALIEDVEKTWSRAPPALSSPWQQPTTMVHVSYTPELPVEELMDEVELMWQIGSGRDDRSR</sequence>
<accession>A0ACC3Z575</accession>
<comment type="caution">
    <text evidence="1">The sequence shown here is derived from an EMBL/GenBank/DDBJ whole genome shotgun (WGS) entry which is preliminary data.</text>
</comment>
<name>A0ACC3Z575_COLTU</name>
<dbReference type="Proteomes" id="UP000805649">
    <property type="component" value="Unassembled WGS sequence"/>
</dbReference>
<evidence type="ECO:0000313" key="2">
    <source>
        <dbReference type="Proteomes" id="UP000805649"/>
    </source>
</evidence>
<dbReference type="EMBL" id="VUJX02000003">
    <property type="protein sequence ID" value="KAL0939261.1"/>
    <property type="molecule type" value="Genomic_DNA"/>
</dbReference>
<organism evidence="1 2">
    <name type="scientific">Colletotrichum truncatum</name>
    <name type="common">Anthracnose fungus</name>
    <name type="synonym">Colletotrichum capsici</name>
    <dbReference type="NCBI Taxonomy" id="5467"/>
    <lineage>
        <taxon>Eukaryota</taxon>
        <taxon>Fungi</taxon>
        <taxon>Dikarya</taxon>
        <taxon>Ascomycota</taxon>
        <taxon>Pezizomycotina</taxon>
        <taxon>Sordariomycetes</taxon>
        <taxon>Hypocreomycetidae</taxon>
        <taxon>Glomerellales</taxon>
        <taxon>Glomerellaceae</taxon>
        <taxon>Colletotrichum</taxon>
        <taxon>Colletotrichum truncatum species complex</taxon>
    </lineage>
</organism>
<evidence type="ECO:0000313" key="1">
    <source>
        <dbReference type="EMBL" id="KAL0939261.1"/>
    </source>
</evidence>
<proteinExistence type="predicted"/>